<dbReference type="InterPro" id="IPR023631">
    <property type="entry name" value="Amidase_dom"/>
</dbReference>
<dbReference type="Proteomes" id="UP000823388">
    <property type="component" value="Chromosome 7K"/>
</dbReference>
<dbReference type="PROSITE" id="PS51257">
    <property type="entry name" value="PROKAR_LIPOPROTEIN"/>
    <property type="match status" value="1"/>
</dbReference>
<evidence type="ECO:0000313" key="4">
    <source>
        <dbReference type="Proteomes" id="UP000823388"/>
    </source>
</evidence>
<dbReference type="InterPro" id="IPR036928">
    <property type="entry name" value="AS_sf"/>
</dbReference>
<feature type="signal peptide" evidence="1">
    <location>
        <begin position="1"/>
        <end position="32"/>
    </location>
</feature>
<accession>A0A8T0QDZ5</accession>
<keyword evidence="1" id="KW-0732">Signal</keyword>
<dbReference type="EMBL" id="CM029049">
    <property type="protein sequence ID" value="KAG2570782.1"/>
    <property type="molecule type" value="Genomic_DNA"/>
</dbReference>
<organism evidence="3 4">
    <name type="scientific">Panicum virgatum</name>
    <name type="common">Blackwell switchgrass</name>
    <dbReference type="NCBI Taxonomy" id="38727"/>
    <lineage>
        <taxon>Eukaryota</taxon>
        <taxon>Viridiplantae</taxon>
        <taxon>Streptophyta</taxon>
        <taxon>Embryophyta</taxon>
        <taxon>Tracheophyta</taxon>
        <taxon>Spermatophyta</taxon>
        <taxon>Magnoliopsida</taxon>
        <taxon>Liliopsida</taxon>
        <taxon>Poales</taxon>
        <taxon>Poaceae</taxon>
        <taxon>PACMAD clade</taxon>
        <taxon>Panicoideae</taxon>
        <taxon>Panicodae</taxon>
        <taxon>Paniceae</taxon>
        <taxon>Panicinae</taxon>
        <taxon>Panicum</taxon>
        <taxon>Panicum sect. Hiantes</taxon>
    </lineage>
</organism>
<name>A0A8T0QDZ5_PANVG</name>
<evidence type="ECO:0000313" key="3">
    <source>
        <dbReference type="EMBL" id="KAG2570782.1"/>
    </source>
</evidence>
<evidence type="ECO:0000259" key="2">
    <source>
        <dbReference type="Pfam" id="PF01425"/>
    </source>
</evidence>
<dbReference type="Pfam" id="PF01425">
    <property type="entry name" value="Amidase"/>
    <property type="match status" value="1"/>
</dbReference>
<evidence type="ECO:0000256" key="1">
    <source>
        <dbReference type="SAM" id="SignalP"/>
    </source>
</evidence>
<gene>
    <name evidence="3" type="ORF">PVAP13_7KG003700</name>
</gene>
<proteinExistence type="predicted"/>
<dbReference type="SUPFAM" id="SSF75304">
    <property type="entry name" value="Amidase signature (AS) enzymes"/>
    <property type="match status" value="1"/>
</dbReference>
<dbReference type="Gene3D" id="3.90.1300.10">
    <property type="entry name" value="Amidase signature (AS) domain"/>
    <property type="match status" value="1"/>
</dbReference>
<comment type="caution">
    <text evidence="3">The sequence shown here is derived from an EMBL/GenBank/DDBJ whole genome shotgun (WGS) entry which is preliminary data.</text>
</comment>
<dbReference type="PANTHER" id="PTHR42678">
    <property type="entry name" value="AMIDASE"/>
    <property type="match status" value="1"/>
</dbReference>
<keyword evidence="4" id="KW-1185">Reference proteome</keyword>
<reference evidence="3" key="1">
    <citation type="submission" date="2020-05" db="EMBL/GenBank/DDBJ databases">
        <title>WGS assembly of Panicum virgatum.</title>
        <authorList>
            <person name="Lovell J.T."/>
            <person name="Jenkins J."/>
            <person name="Shu S."/>
            <person name="Juenger T.E."/>
            <person name="Schmutz J."/>
        </authorList>
    </citation>
    <scope>NUCLEOTIDE SEQUENCE</scope>
    <source>
        <strain evidence="3">AP13</strain>
    </source>
</reference>
<feature type="domain" description="Amidase" evidence="2">
    <location>
        <begin position="57"/>
        <end position="456"/>
    </location>
</feature>
<protein>
    <recommendedName>
        <fullName evidence="2">Amidase domain-containing protein</fullName>
    </recommendedName>
</protein>
<dbReference type="AlphaFoldDB" id="A0A8T0QDZ5"/>
<dbReference type="PANTHER" id="PTHR42678:SF34">
    <property type="entry name" value="OS04G0183300 PROTEIN"/>
    <property type="match status" value="1"/>
</dbReference>
<feature type="chain" id="PRO_5035917259" description="Amidase domain-containing protein" evidence="1">
    <location>
        <begin position="33"/>
        <end position="519"/>
    </location>
</feature>
<sequence length="519" mass="55233">MWTLTKGTSMARQRLLLAAAVLAFIASSSCHGFQIEEATIDAIHAGFKNGSLTSTALVRFYLDRISRLNPLLHAVIEVNPDALRQAARADAERPSCGPCRRCGGGLHGIPVLLKDNIATRDRLNTTAGSLALLGSVVRQDAGVVRRLRRAGAVVLGKANMEEWANFRNLEGLGGWSARGGQGRNPYVLSADPCGSSTGSAIAAAANMAAVTLGTETGGSILCPASLNSVVGIKPTLGLTSRAGVIPISPRQDTVGPICRTISDAVRVLDVIVGYDARDAVATKKASRYIPRGGYMQFLRTDGLRGKRIGIPNGFFNYPNGTVQHTILHQHLDTMRKHGAILIDNINIANLGLILDVLNNGEQIALPAEFKLSLDAYLSDLSYSPVHSLADVIAFNNAHPIEERLKDFGQLIFLVAENTTGIGAPERAAIQELKKLSADGLEKLMKELKLDAIMTPNDSAASVLAIGGMPGITVPAGYGKLGVPFGICFGGLKGYEPRLIEIAYAFEQVTRVRKIPTFSP</sequence>